<evidence type="ECO:0000256" key="3">
    <source>
        <dbReference type="ARBA" id="ARBA00023125"/>
    </source>
</evidence>
<feature type="coiled-coil region" evidence="5">
    <location>
        <begin position="130"/>
        <end position="164"/>
    </location>
</feature>
<dbReference type="SUPFAM" id="SSF54534">
    <property type="entry name" value="FKBP-like"/>
    <property type="match status" value="1"/>
</dbReference>
<proteinExistence type="inferred from homology"/>
<protein>
    <recommendedName>
        <fullName evidence="9">Transcript cleavage factor GreA</fullName>
    </recommendedName>
</protein>
<dbReference type="Gene3D" id="3.10.50.30">
    <property type="entry name" value="Transcription elongation factor, GreA/GreB, C-terminal domain"/>
    <property type="match status" value="1"/>
</dbReference>
<sequence>MATTSEAPEQVQKEQVSLSLNKAFQTYVRQMPQDTKKAAQPEIAKFVRWLGGDRLISSIVPSEIGEYNEIFGAKTATRDATERLSAVKLFLTFLKKKEHIDINLAQHLRLRKSRVSASKIAATPNQTRSIRLTQSGYNEMKKQLTQLQNERVRIVEDIQRAAADGDVRENAPLEAAREAQGMAVGKIQEIEATLKVAVIIDAKNEDRDRVHIGSKFELTDTTSSKVFKYQLVEPNEANPLSSKISILSPVGSAILGHKLGDEIKVKTPRGEQVYKISKTA</sequence>
<evidence type="ECO:0000259" key="6">
    <source>
        <dbReference type="Pfam" id="PF01272"/>
    </source>
</evidence>
<gene>
    <name evidence="8" type="ORF">METZ01_LOCUS154758</name>
</gene>
<dbReference type="InterPro" id="IPR018151">
    <property type="entry name" value="TF_GreA/GreB_CS"/>
</dbReference>
<keyword evidence="2" id="KW-0805">Transcription regulation</keyword>
<dbReference type="InterPro" id="IPR022691">
    <property type="entry name" value="Tscrpt_elong_fac_GreA/B_N"/>
</dbReference>
<keyword evidence="5" id="KW-0175">Coiled coil</keyword>
<feature type="domain" description="Transcription elongation factor GreA/GreB N-terminal" evidence="7">
    <location>
        <begin position="131"/>
        <end position="199"/>
    </location>
</feature>
<dbReference type="InterPro" id="IPR010998">
    <property type="entry name" value="Integrase_recombinase_N"/>
</dbReference>
<dbReference type="PANTHER" id="PTHR30437">
    <property type="entry name" value="TRANSCRIPTION ELONGATION FACTOR GREA"/>
    <property type="match status" value="1"/>
</dbReference>
<evidence type="ECO:0000259" key="7">
    <source>
        <dbReference type="Pfam" id="PF03449"/>
    </source>
</evidence>
<comment type="similarity">
    <text evidence="1">Belongs to the GreA/GreB family.</text>
</comment>
<dbReference type="EMBL" id="UINC01025743">
    <property type="protein sequence ID" value="SVB01904.1"/>
    <property type="molecule type" value="Genomic_DNA"/>
</dbReference>
<keyword evidence="4" id="KW-0804">Transcription</keyword>
<dbReference type="GO" id="GO:0070063">
    <property type="term" value="F:RNA polymerase binding"/>
    <property type="evidence" value="ECO:0007669"/>
    <property type="project" value="InterPro"/>
</dbReference>
<dbReference type="GO" id="GO:0032784">
    <property type="term" value="P:regulation of DNA-templated transcription elongation"/>
    <property type="evidence" value="ECO:0007669"/>
    <property type="project" value="InterPro"/>
</dbReference>
<dbReference type="Pfam" id="PF01272">
    <property type="entry name" value="GreA_GreB"/>
    <property type="match status" value="1"/>
</dbReference>
<dbReference type="FunFam" id="1.10.287.180:FF:000001">
    <property type="entry name" value="Transcription elongation factor GreA"/>
    <property type="match status" value="1"/>
</dbReference>
<dbReference type="InterPro" id="IPR023459">
    <property type="entry name" value="Tscrpt_elong_fac_GreA/B_fam"/>
</dbReference>
<dbReference type="InterPro" id="IPR001437">
    <property type="entry name" value="Tscrpt_elong_fac_GreA/B_C"/>
</dbReference>
<dbReference type="Pfam" id="PF03449">
    <property type="entry name" value="GreA_GreB_N"/>
    <property type="match status" value="1"/>
</dbReference>
<evidence type="ECO:0000256" key="4">
    <source>
        <dbReference type="ARBA" id="ARBA00023163"/>
    </source>
</evidence>
<dbReference type="Gene3D" id="1.10.287.180">
    <property type="entry name" value="Transcription elongation factor, GreA/GreB, N-terminal domain"/>
    <property type="match status" value="1"/>
</dbReference>
<evidence type="ECO:0000256" key="5">
    <source>
        <dbReference type="SAM" id="Coils"/>
    </source>
</evidence>
<keyword evidence="3" id="KW-0238">DNA-binding</keyword>
<organism evidence="8">
    <name type="scientific">marine metagenome</name>
    <dbReference type="NCBI Taxonomy" id="408172"/>
    <lineage>
        <taxon>unclassified sequences</taxon>
        <taxon>metagenomes</taxon>
        <taxon>ecological metagenomes</taxon>
    </lineage>
</organism>
<dbReference type="PROSITE" id="PS00830">
    <property type="entry name" value="GREAB_2"/>
    <property type="match status" value="1"/>
</dbReference>
<dbReference type="AlphaFoldDB" id="A0A382AKK2"/>
<accession>A0A382AKK2</accession>
<evidence type="ECO:0000256" key="2">
    <source>
        <dbReference type="ARBA" id="ARBA00023015"/>
    </source>
</evidence>
<dbReference type="PANTHER" id="PTHR30437:SF4">
    <property type="entry name" value="TRANSCRIPTION ELONGATION FACTOR GREA"/>
    <property type="match status" value="1"/>
</dbReference>
<dbReference type="GO" id="GO:0003677">
    <property type="term" value="F:DNA binding"/>
    <property type="evidence" value="ECO:0007669"/>
    <property type="project" value="UniProtKB-KW"/>
</dbReference>
<name>A0A382AKK2_9ZZZZ</name>
<dbReference type="InterPro" id="IPR036953">
    <property type="entry name" value="GreA/GreB_C_sf"/>
</dbReference>
<dbReference type="InterPro" id="IPR036805">
    <property type="entry name" value="Tscrpt_elong_fac_GreA/B_N_sf"/>
</dbReference>
<feature type="domain" description="Transcription elongation factor GreA/GreB C-terminal" evidence="6">
    <location>
        <begin position="207"/>
        <end position="277"/>
    </location>
</feature>
<dbReference type="Gene3D" id="1.10.150.130">
    <property type="match status" value="1"/>
</dbReference>
<evidence type="ECO:0008006" key="9">
    <source>
        <dbReference type="Google" id="ProtNLM"/>
    </source>
</evidence>
<dbReference type="GO" id="GO:0006354">
    <property type="term" value="P:DNA-templated transcription elongation"/>
    <property type="evidence" value="ECO:0007669"/>
    <property type="project" value="TreeGrafter"/>
</dbReference>
<reference evidence="8" key="1">
    <citation type="submission" date="2018-05" db="EMBL/GenBank/DDBJ databases">
        <authorList>
            <person name="Lanie J.A."/>
            <person name="Ng W.-L."/>
            <person name="Kazmierczak K.M."/>
            <person name="Andrzejewski T.M."/>
            <person name="Davidsen T.M."/>
            <person name="Wayne K.J."/>
            <person name="Tettelin H."/>
            <person name="Glass J.I."/>
            <person name="Rusch D."/>
            <person name="Podicherti R."/>
            <person name="Tsui H.-C.T."/>
            <person name="Winkler M.E."/>
        </authorList>
    </citation>
    <scope>NUCLEOTIDE SEQUENCE</scope>
</reference>
<evidence type="ECO:0000256" key="1">
    <source>
        <dbReference type="ARBA" id="ARBA00008213"/>
    </source>
</evidence>
<evidence type="ECO:0000313" key="8">
    <source>
        <dbReference type="EMBL" id="SVB01904.1"/>
    </source>
</evidence>
<dbReference type="SUPFAM" id="SSF46557">
    <property type="entry name" value="GreA transcript cleavage protein, N-terminal domain"/>
    <property type="match status" value="1"/>
</dbReference>